<keyword evidence="3" id="KW-1185">Reference proteome</keyword>
<feature type="region of interest" description="Disordered" evidence="1">
    <location>
        <begin position="1"/>
        <end position="29"/>
    </location>
</feature>
<evidence type="ECO:0000313" key="3">
    <source>
        <dbReference type="Proteomes" id="UP000196573"/>
    </source>
</evidence>
<evidence type="ECO:0000313" key="2">
    <source>
        <dbReference type="EMBL" id="SMA45169.1"/>
    </source>
</evidence>
<dbReference type="OrthoDB" id="9256249at2"/>
<organism evidence="2 3">
    <name type="scientific">Parendozoicomonas haliclonae</name>
    <dbReference type="NCBI Taxonomy" id="1960125"/>
    <lineage>
        <taxon>Bacteria</taxon>
        <taxon>Pseudomonadati</taxon>
        <taxon>Pseudomonadota</taxon>
        <taxon>Gammaproteobacteria</taxon>
        <taxon>Oceanospirillales</taxon>
        <taxon>Endozoicomonadaceae</taxon>
        <taxon>Parendozoicomonas</taxon>
    </lineage>
</organism>
<dbReference type="Proteomes" id="UP000196573">
    <property type="component" value="Unassembled WGS sequence"/>
</dbReference>
<gene>
    <name evidence="2" type="ORF">EHSB41UT_01863</name>
</gene>
<name>A0A1X7AJ28_9GAMM</name>
<accession>A0A1X7AJ28</accession>
<dbReference type="EMBL" id="FWPT01000004">
    <property type="protein sequence ID" value="SMA45169.1"/>
    <property type="molecule type" value="Genomic_DNA"/>
</dbReference>
<dbReference type="AlphaFoldDB" id="A0A1X7AJ28"/>
<dbReference type="RefSeq" id="WP_087109143.1">
    <property type="nucleotide sequence ID" value="NZ_CBCSCN010000002.1"/>
</dbReference>
<sequence>MLTGKKGASGSDGGWVISNPSSSSDRPAPGALQEVLRHSVHPAKTESRYNRFYPFHNMIDTVGKDRPESFDVFRDDEILEVSIAPYSPAKGMTPMEFSVLVRQQGFQKALRDTPIKSGEFSRALYDTLPRAHWYAKDCAGHHIFQQPAQRACVDSCAGMLLLDKGIDVADTIACTSSLSKPDSAIALWRQYGFHGETEDVPRGYSPPEIISFLNEKIISHGSLLLSLYFEQGGGHTIILDSFSDDRSSALIRDPYHGWIIRVKSEALTGRYLDDVTYIVGKIE</sequence>
<protein>
    <submittedName>
        <fullName evidence="2">Uncharacterized protein</fullName>
    </submittedName>
</protein>
<proteinExistence type="predicted"/>
<evidence type="ECO:0000256" key="1">
    <source>
        <dbReference type="SAM" id="MobiDB-lite"/>
    </source>
</evidence>
<reference evidence="2 3" key="1">
    <citation type="submission" date="2017-03" db="EMBL/GenBank/DDBJ databases">
        <authorList>
            <person name="Afonso C.L."/>
            <person name="Miller P.J."/>
            <person name="Scott M.A."/>
            <person name="Spackman E."/>
            <person name="Goraichik I."/>
            <person name="Dimitrov K.M."/>
            <person name="Suarez D.L."/>
            <person name="Swayne D.E."/>
        </authorList>
    </citation>
    <scope>NUCLEOTIDE SEQUENCE [LARGE SCALE GENOMIC DNA]</scope>
    <source>
        <strain evidence="2">SB41UT1</strain>
    </source>
</reference>